<evidence type="ECO:0000256" key="3">
    <source>
        <dbReference type="ARBA" id="ARBA00022729"/>
    </source>
</evidence>
<dbReference type="PANTHER" id="PTHR36108">
    <property type="entry name" value="COLOSSIN-B-RELATED"/>
    <property type="match status" value="1"/>
</dbReference>
<gene>
    <name evidence="4" type="ORF">SDC9_61668</name>
</gene>
<comment type="similarity">
    <text evidence="1">Belongs to the serine-aspartate repeat-containing protein (SDr) family.</text>
</comment>
<dbReference type="AlphaFoldDB" id="A0A644XGC9"/>
<evidence type="ECO:0000313" key="4">
    <source>
        <dbReference type="EMBL" id="MPM15300.1"/>
    </source>
</evidence>
<sequence>MVIRDIYLLRRSEEFYLEPGHEASVNLALEKSPPFPCTKLCGQVISGCKSISGATVKILDKGFKPMYHTDTDSEGNFSFVNTLMPGEYEIIAAADGYTVSESRLISLMPSNPLYVTIKLVPDKNAGLGTVYGVVGDENNTPLPGVQVYVFEYGIMEFPKAVTITNSDGEYLVYGLSPGKYAIRAFLQGFLFPDDVEIEIRPKEMACADLYLYRGNSALEGTISGNVIHNGAGIPYAMTALYKVENNNCGLMQIQKANSRGFYLFSGLGPGSYIVKAKLEEEYKTLCSNVMIE</sequence>
<comment type="caution">
    <text evidence="4">The sequence shown here is derived from an EMBL/GenBank/DDBJ whole genome shotgun (WGS) entry which is preliminary data.</text>
</comment>
<proteinExistence type="inferred from homology"/>
<evidence type="ECO:0000256" key="1">
    <source>
        <dbReference type="ARBA" id="ARBA00007257"/>
    </source>
</evidence>
<dbReference type="GO" id="GO:0030246">
    <property type="term" value="F:carbohydrate binding"/>
    <property type="evidence" value="ECO:0007669"/>
    <property type="project" value="InterPro"/>
</dbReference>
<dbReference type="InterPro" id="IPR013784">
    <property type="entry name" value="Carb-bd-like_fold"/>
</dbReference>
<dbReference type="PANTHER" id="PTHR36108:SF13">
    <property type="entry name" value="COLOSSIN-B-RELATED"/>
    <property type="match status" value="1"/>
</dbReference>
<keyword evidence="2" id="KW-0964">Secreted</keyword>
<dbReference type="Gene3D" id="2.60.40.1120">
    <property type="entry name" value="Carboxypeptidase-like, regulatory domain"/>
    <property type="match status" value="2"/>
</dbReference>
<reference evidence="4" key="1">
    <citation type="submission" date="2019-08" db="EMBL/GenBank/DDBJ databases">
        <authorList>
            <person name="Kucharzyk K."/>
            <person name="Murdoch R.W."/>
            <person name="Higgins S."/>
            <person name="Loffler F."/>
        </authorList>
    </citation>
    <scope>NUCLEOTIDE SEQUENCE</scope>
</reference>
<dbReference type="SUPFAM" id="SSF49478">
    <property type="entry name" value="Cna protein B-type domain"/>
    <property type="match status" value="1"/>
</dbReference>
<dbReference type="InterPro" id="IPR008969">
    <property type="entry name" value="CarboxyPept-like_regulatory"/>
</dbReference>
<keyword evidence="3" id="KW-0732">Signal</keyword>
<dbReference type="Pfam" id="PF13620">
    <property type="entry name" value="CarboxypepD_reg"/>
    <property type="match status" value="2"/>
</dbReference>
<organism evidence="4">
    <name type="scientific">bioreactor metagenome</name>
    <dbReference type="NCBI Taxonomy" id="1076179"/>
    <lineage>
        <taxon>unclassified sequences</taxon>
        <taxon>metagenomes</taxon>
        <taxon>ecological metagenomes</taxon>
    </lineage>
</organism>
<dbReference type="SUPFAM" id="SSF49464">
    <property type="entry name" value="Carboxypeptidase regulatory domain-like"/>
    <property type="match status" value="1"/>
</dbReference>
<name>A0A644XGC9_9ZZZZ</name>
<evidence type="ECO:0000256" key="2">
    <source>
        <dbReference type="ARBA" id="ARBA00022525"/>
    </source>
</evidence>
<dbReference type="SUPFAM" id="SSF49452">
    <property type="entry name" value="Starch-binding domain-like"/>
    <property type="match status" value="1"/>
</dbReference>
<protein>
    <submittedName>
        <fullName evidence="4">Uncharacterized protein</fullName>
    </submittedName>
</protein>
<dbReference type="EMBL" id="VSSQ01002421">
    <property type="protein sequence ID" value="MPM15300.1"/>
    <property type="molecule type" value="Genomic_DNA"/>
</dbReference>
<accession>A0A644XGC9</accession>